<evidence type="ECO:0000313" key="4">
    <source>
        <dbReference type="Proteomes" id="UP000327013"/>
    </source>
</evidence>
<protein>
    <recommendedName>
        <fullName evidence="2">C2H2-type domain-containing protein</fullName>
    </recommendedName>
</protein>
<dbReference type="InterPro" id="IPR036236">
    <property type="entry name" value="Znf_C2H2_sf"/>
</dbReference>
<feature type="domain" description="C2H2-type" evidence="2">
    <location>
        <begin position="397"/>
        <end position="424"/>
    </location>
</feature>
<evidence type="ECO:0000259" key="2">
    <source>
        <dbReference type="PROSITE" id="PS50157"/>
    </source>
</evidence>
<proteinExistence type="predicted"/>
<evidence type="ECO:0000256" key="1">
    <source>
        <dbReference type="PROSITE-ProRule" id="PRU00042"/>
    </source>
</evidence>
<dbReference type="AlphaFoldDB" id="A0A5N6QX32"/>
<dbReference type="OrthoDB" id="6077919at2759"/>
<dbReference type="GO" id="GO:0008270">
    <property type="term" value="F:zinc ion binding"/>
    <property type="evidence" value="ECO:0007669"/>
    <property type="project" value="UniProtKB-KW"/>
</dbReference>
<feature type="domain" description="C2H2-type" evidence="2">
    <location>
        <begin position="9"/>
        <end position="36"/>
    </location>
</feature>
<gene>
    <name evidence="3" type="ORF">FH972_007641</name>
</gene>
<dbReference type="PROSITE" id="PS00028">
    <property type="entry name" value="ZINC_FINGER_C2H2_1"/>
    <property type="match status" value="5"/>
</dbReference>
<accession>A0A5N6QX32</accession>
<feature type="domain" description="C2H2-type" evidence="2">
    <location>
        <begin position="82"/>
        <end position="109"/>
    </location>
</feature>
<dbReference type="Proteomes" id="UP000327013">
    <property type="component" value="Chromosome 3"/>
</dbReference>
<dbReference type="EMBL" id="CM017323">
    <property type="protein sequence ID" value="KAE8021778.1"/>
    <property type="molecule type" value="Genomic_DNA"/>
</dbReference>
<keyword evidence="1" id="KW-0862">Zinc</keyword>
<dbReference type="PANTHER" id="PTHR46869">
    <property type="entry name" value="C2H2-LIKE ZINC FINGER PROTEIN"/>
    <property type="match status" value="1"/>
</dbReference>
<keyword evidence="1" id="KW-0863">Zinc-finger</keyword>
<dbReference type="Pfam" id="PF13912">
    <property type="entry name" value="zf-C2H2_6"/>
    <property type="match status" value="4"/>
</dbReference>
<name>A0A5N6QX32_9ROSI</name>
<evidence type="ECO:0000313" key="3">
    <source>
        <dbReference type="EMBL" id="KAE8021778.1"/>
    </source>
</evidence>
<dbReference type="Pfam" id="PF00096">
    <property type="entry name" value="zf-C2H2"/>
    <property type="match status" value="1"/>
</dbReference>
<dbReference type="PANTHER" id="PTHR46869:SF9">
    <property type="entry name" value="C2H2-TYPE DOMAIN-CONTAINING PROTEIN"/>
    <property type="match status" value="1"/>
</dbReference>
<dbReference type="SMART" id="SM00355">
    <property type="entry name" value="ZnF_C2H2"/>
    <property type="match status" value="5"/>
</dbReference>
<keyword evidence="4" id="KW-1185">Reference proteome</keyword>
<feature type="domain" description="C2H2-type" evidence="2">
    <location>
        <begin position="112"/>
        <end position="135"/>
    </location>
</feature>
<keyword evidence="1" id="KW-0479">Metal-binding</keyword>
<dbReference type="PROSITE" id="PS50157">
    <property type="entry name" value="ZINC_FINGER_C2H2_2"/>
    <property type="match status" value="5"/>
</dbReference>
<dbReference type="Gene3D" id="3.30.160.60">
    <property type="entry name" value="Classic Zinc Finger"/>
    <property type="match status" value="3"/>
</dbReference>
<feature type="domain" description="C2H2-type" evidence="2">
    <location>
        <begin position="480"/>
        <end position="507"/>
    </location>
</feature>
<dbReference type="InterPro" id="IPR013087">
    <property type="entry name" value="Znf_C2H2_type"/>
</dbReference>
<reference evidence="3 4" key="1">
    <citation type="submission" date="2019-06" db="EMBL/GenBank/DDBJ databases">
        <title>A chromosomal-level reference genome of Carpinus fangiana (Coryloideae, Betulaceae).</title>
        <authorList>
            <person name="Yang X."/>
            <person name="Wang Z."/>
            <person name="Zhang L."/>
            <person name="Hao G."/>
            <person name="Liu J."/>
            <person name="Yang Y."/>
        </authorList>
    </citation>
    <scope>NUCLEOTIDE SEQUENCE [LARGE SCALE GENOMIC DNA]</scope>
    <source>
        <strain evidence="3">Cfa_2016G</strain>
        <tissue evidence="3">Leaf</tissue>
    </source>
</reference>
<sequence length="560" mass="62117">MGKDQEQSHVCKLCNQTFSSGKVLGGHMRGHTTKNSGKGKKKVIKSHKGFEGGGHTGYGLRENPKKSLKFSRSEHATSGQEIVCKVCGNWFESLRALFGHMRHHSGTKTSGIFCTECGKGFESLRALTTHIRIHSVRFDPLCKKMETDSQSNSETLGLVRRKRSKRRRYKILPNYSFSSLNGSVSFTETGQEVEDGAICLMMLSRGATNWGGFSSVTESSDNDSVTFEVKSFGQKKRIANDSEDGFFACEVLESFKMKKPAGVEDSDSHVLHSKIVLAEKRGSKFSEMDSGSGISGEKKVEMEALVDELYRDAEFVMPKLDDVSGDEMEKDSHNGMKIKPTEVEVDEDFTEDNGLDPANSRSVKSGLNKKAIFDAQLIGKSCKKMCTSPDSLKKSVYKCKTCNKNFHSHQALGGHQTIHRTKNCSDLRIRKCGESSHRNVDPETEGNSKRINLECSKNSVEQEMSGVSLPSCEFKETREYKCHICFKVFASGQALGGHKRAHLTKNSDTISEETLAVKQQISGICDLVDLNLPVILEQETKVDVGFKSWLAGNEHELMVL</sequence>
<organism evidence="3 4">
    <name type="scientific">Carpinus fangiana</name>
    <dbReference type="NCBI Taxonomy" id="176857"/>
    <lineage>
        <taxon>Eukaryota</taxon>
        <taxon>Viridiplantae</taxon>
        <taxon>Streptophyta</taxon>
        <taxon>Embryophyta</taxon>
        <taxon>Tracheophyta</taxon>
        <taxon>Spermatophyta</taxon>
        <taxon>Magnoliopsida</taxon>
        <taxon>eudicotyledons</taxon>
        <taxon>Gunneridae</taxon>
        <taxon>Pentapetalae</taxon>
        <taxon>rosids</taxon>
        <taxon>fabids</taxon>
        <taxon>Fagales</taxon>
        <taxon>Betulaceae</taxon>
        <taxon>Carpinus</taxon>
    </lineage>
</organism>
<dbReference type="SUPFAM" id="SSF57667">
    <property type="entry name" value="beta-beta-alpha zinc fingers"/>
    <property type="match status" value="3"/>
</dbReference>